<dbReference type="InParanoid" id="A0A7J8GKJ7"/>
<reference evidence="2 3" key="1">
    <citation type="journal article" date="2020" name="Nature">
        <title>Six reference-quality genomes reveal evolution of bat adaptations.</title>
        <authorList>
            <person name="Jebb D."/>
            <person name="Huang Z."/>
            <person name="Pippel M."/>
            <person name="Hughes G.M."/>
            <person name="Lavrichenko K."/>
            <person name="Devanna P."/>
            <person name="Winkler S."/>
            <person name="Jermiin L.S."/>
            <person name="Skirmuntt E.C."/>
            <person name="Katzourakis A."/>
            <person name="Burkitt-Gray L."/>
            <person name="Ray D.A."/>
            <person name="Sullivan K.A.M."/>
            <person name="Roscito J.G."/>
            <person name="Kirilenko B.M."/>
            <person name="Davalos L.M."/>
            <person name="Corthals A.P."/>
            <person name="Power M.L."/>
            <person name="Jones G."/>
            <person name="Ransome R.D."/>
            <person name="Dechmann D.K.N."/>
            <person name="Locatelli A.G."/>
            <person name="Puechmaille S.J."/>
            <person name="Fedrigo O."/>
            <person name="Jarvis E.D."/>
            <person name="Hiller M."/>
            <person name="Vernes S.C."/>
            <person name="Myers E.W."/>
            <person name="Teeling E.C."/>
        </authorList>
    </citation>
    <scope>NUCLEOTIDE SEQUENCE [LARGE SCALE GENOMIC DNA]</scope>
    <source>
        <strain evidence="2">MMolMol1</strain>
        <tissue evidence="2">Muscle</tissue>
    </source>
</reference>
<evidence type="ECO:0000313" key="2">
    <source>
        <dbReference type="EMBL" id="KAF6460195.1"/>
    </source>
</evidence>
<sequence>MRIAVTLFTILFSMSQVPPAGGKLKEVCQRPNGSCREYCIQTEIHAGWCLNGWFCCLPLGHQPQVDPTTPMWTEAN</sequence>
<dbReference type="AlphaFoldDB" id="A0A7J8GKJ7"/>
<gene>
    <name evidence="2" type="ORF">HJG59_003782</name>
</gene>
<protein>
    <submittedName>
        <fullName evidence="2">Defensin beta 108B</fullName>
    </submittedName>
</protein>
<name>A0A7J8GKJ7_MOLMO</name>
<dbReference type="Proteomes" id="UP000550707">
    <property type="component" value="Unassembled WGS sequence"/>
</dbReference>
<keyword evidence="3" id="KW-1185">Reference proteome</keyword>
<keyword evidence="1" id="KW-0732">Signal</keyword>
<evidence type="ECO:0000256" key="1">
    <source>
        <dbReference type="SAM" id="SignalP"/>
    </source>
</evidence>
<accession>A0A7J8GKJ7</accession>
<dbReference type="EMBL" id="JACASF010000009">
    <property type="protein sequence ID" value="KAF6460195.1"/>
    <property type="molecule type" value="Genomic_DNA"/>
</dbReference>
<evidence type="ECO:0000313" key="3">
    <source>
        <dbReference type="Proteomes" id="UP000550707"/>
    </source>
</evidence>
<comment type="caution">
    <text evidence="2">The sequence shown here is derived from an EMBL/GenBank/DDBJ whole genome shotgun (WGS) entry which is preliminary data.</text>
</comment>
<organism evidence="2 3">
    <name type="scientific">Molossus molossus</name>
    <name type="common">Pallas' mastiff bat</name>
    <name type="synonym">Vespertilio molossus</name>
    <dbReference type="NCBI Taxonomy" id="27622"/>
    <lineage>
        <taxon>Eukaryota</taxon>
        <taxon>Metazoa</taxon>
        <taxon>Chordata</taxon>
        <taxon>Craniata</taxon>
        <taxon>Vertebrata</taxon>
        <taxon>Euteleostomi</taxon>
        <taxon>Mammalia</taxon>
        <taxon>Eutheria</taxon>
        <taxon>Laurasiatheria</taxon>
        <taxon>Chiroptera</taxon>
        <taxon>Yangochiroptera</taxon>
        <taxon>Molossidae</taxon>
        <taxon>Molossus</taxon>
    </lineage>
</organism>
<proteinExistence type="predicted"/>
<feature type="chain" id="PRO_5029551811" evidence="1">
    <location>
        <begin position="23"/>
        <end position="76"/>
    </location>
</feature>
<feature type="signal peptide" evidence="1">
    <location>
        <begin position="1"/>
        <end position="22"/>
    </location>
</feature>